<protein>
    <submittedName>
        <fullName evidence="2">Uncharacterized protein</fullName>
    </submittedName>
</protein>
<sequence>MKIVLLFLAALLVPFTAVASTVPREVARVQAEDMAACQKAGGRAVAEAGYLVAADLNGDGRPDYVTDLAHLSCEGVAGFFCGTAGCPVTVWLSGPGGYFAADAGHAEAWRLEGTTVVRRINGQLCSPPQRRSCEIRRSFAGVNRPAAARPAATQGWQLRRTQGLPPVAISPGPGNIFSISAFCLGDQPWLAVVFRERPRETTVRIDFAFAEGVLGGPASRQRGTSDAYVISLAGGALARQLSGRDGTVGLSVNGVSQGALPLRGSTSALRGALAGCLTL</sequence>
<proteinExistence type="predicted"/>
<organism evidence="2 3">
    <name type="scientific">Haematobacter genomosp. 1</name>
    <dbReference type="NCBI Taxonomy" id="366618"/>
    <lineage>
        <taxon>Bacteria</taxon>
        <taxon>Pseudomonadati</taxon>
        <taxon>Pseudomonadota</taxon>
        <taxon>Alphaproteobacteria</taxon>
        <taxon>Rhodobacterales</taxon>
        <taxon>Paracoccaceae</taxon>
        <taxon>Haematobacter</taxon>
    </lineage>
</organism>
<feature type="chain" id="PRO_5012984776" evidence="1">
    <location>
        <begin position="20"/>
        <end position="279"/>
    </location>
</feature>
<reference evidence="2 3" key="1">
    <citation type="submission" date="2016-12" db="EMBL/GenBank/DDBJ databases">
        <title>Comparison of Traditional DNA-DNA Hybridization with In Silico Genomic Analysis.</title>
        <authorList>
            <person name="Nicholson A.C."/>
            <person name="Humrighouse B.W."/>
            <person name="Graziano J."/>
            <person name="Lasker B."/>
            <person name="Whitney A.M."/>
            <person name="Mcquiston J.R."/>
        </authorList>
    </citation>
    <scope>NUCLEOTIDE SEQUENCE [LARGE SCALE GENOMIC DNA]</scope>
    <source>
        <strain evidence="2 3">H2240</strain>
    </source>
</reference>
<dbReference type="Proteomes" id="UP000196878">
    <property type="component" value="Unassembled WGS sequence"/>
</dbReference>
<evidence type="ECO:0000313" key="3">
    <source>
        <dbReference type="Proteomes" id="UP000196878"/>
    </source>
</evidence>
<feature type="signal peptide" evidence="1">
    <location>
        <begin position="1"/>
        <end position="19"/>
    </location>
</feature>
<evidence type="ECO:0000256" key="1">
    <source>
        <dbReference type="SAM" id="SignalP"/>
    </source>
</evidence>
<dbReference type="OrthoDB" id="7444491at2"/>
<keyword evidence="1" id="KW-0732">Signal</keyword>
<dbReference type="RefSeq" id="WP_088213997.1">
    <property type="nucleotide sequence ID" value="NZ_NIPW01000005.1"/>
</dbReference>
<gene>
    <name evidence="2" type="ORF">CDV49_02460</name>
</gene>
<evidence type="ECO:0000313" key="2">
    <source>
        <dbReference type="EMBL" id="OWJ80163.1"/>
    </source>
</evidence>
<accession>A0A212AFI4</accession>
<keyword evidence="3" id="KW-1185">Reference proteome</keyword>
<comment type="caution">
    <text evidence="2">The sequence shown here is derived from an EMBL/GenBank/DDBJ whole genome shotgun (WGS) entry which is preliminary data.</text>
</comment>
<name>A0A212AFI4_9RHOB</name>
<dbReference type="AlphaFoldDB" id="A0A212AFI4"/>
<dbReference type="EMBL" id="NIPW01000005">
    <property type="protein sequence ID" value="OWJ80163.1"/>
    <property type="molecule type" value="Genomic_DNA"/>
</dbReference>